<dbReference type="OrthoDB" id="418495at2759"/>
<protein>
    <recommendedName>
        <fullName evidence="8">Glutaredoxin domain-containing protein</fullName>
    </recommendedName>
</protein>
<keyword evidence="2" id="KW-0813">Transport</keyword>
<dbReference type="PROSITE" id="PS00195">
    <property type="entry name" value="GLUTAREDOXIN_1"/>
    <property type="match status" value="1"/>
</dbReference>
<accession>A0A9P7SGC3</accession>
<dbReference type="PROSITE" id="PS00194">
    <property type="entry name" value="THIOREDOXIN_1"/>
    <property type="match status" value="1"/>
</dbReference>
<name>A0A9P7SGC3_9HYPO</name>
<keyword evidence="4" id="KW-1015">Disulfide bond</keyword>
<evidence type="ECO:0000313" key="9">
    <source>
        <dbReference type="EMBL" id="KAG5934836.1"/>
    </source>
</evidence>
<dbReference type="PANTHER" id="PTHR45694">
    <property type="entry name" value="GLUTAREDOXIN 2"/>
    <property type="match status" value="1"/>
</dbReference>
<evidence type="ECO:0000256" key="5">
    <source>
        <dbReference type="ARBA" id="ARBA00023284"/>
    </source>
</evidence>
<dbReference type="GO" id="GO:0034599">
    <property type="term" value="P:cellular response to oxidative stress"/>
    <property type="evidence" value="ECO:0007669"/>
    <property type="project" value="TreeGrafter"/>
</dbReference>
<keyword evidence="3" id="KW-0249">Electron transport</keyword>
<gene>
    <name evidence="9" type="ORF">E4U60_003521</name>
</gene>
<dbReference type="Pfam" id="PF00462">
    <property type="entry name" value="Glutaredoxin"/>
    <property type="match status" value="1"/>
</dbReference>
<dbReference type="PANTHER" id="PTHR45694:SF18">
    <property type="entry name" value="GLUTAREDOXIN-1-RELATED"/>
    <property type="match status" value="1"/>
</dbReference>
<dbReference type="InterPro" id="IPR002109">
    <property type="entry name" value="Glutaredoxin"/>
</dbReference>
<dbReference type="InterPro" id="IPR036249">
    <property type="entry name" value="Thioredoxin-like_sf"/>
</dbReference>
<dbReference type="PROSITE" id="PS51354">
    <property type="entry name" value="GLUTAREDOXIN_2"/>
    <property type="match status" value="1"/>
</dbReference>
<dbReference type="SUPFAM" id="SSF52833">
    <property type="entry name" value="Thioredoxin-like"/>
    <property type="match status" value="1"/>
</dbReference>
<dbReference type="EMBL" id="SRPO01000285">
    <property type="protein sequence ID" value="KAG5934836.1"/>
    <property type="molecule type" value="Genomic_DNA"/>
</dbReference>
<evidence type="ECO:0000313" key="10">
    <source>
        <dbReference type="Proteomes" id="UP000706124"/>
    </source>
</evidence>
<sequence>MLNVFRSFFSTARSSSPAAMTQAGVKVQAAIKNSAVVLFSKSYCPYCHATKRTLDALNAKYELMELDKMPDGSALQDSLEEISGQRTVPNVYIKQKHIGGNSDIQDLQSAGKLEPLLKEAGAIQE</sequence>
<dbReference type="NCBIfam" id="TIGR02180">
    <property type="entry name" value="GRX_euk"/>
    <property type="match status" value="1"/>
</dbReference>
<dbReference type="InterPro" id="IPR017937">
    <property type="entry name" value="Thioredoxin_CS"/>
</dbReference>
<dbReference type="InterPro" id="IPR014025">
    <property type="entry name" value="Glutaredoxin_subgr"/>
</dbReference>
<evidence type="ECO:0000256" key="3">
    <source>
        <dbReference type="ARBA" id="ARBA00022982"/>
    </source>
</evidence>
<dbReference type="GO" id="GO:0004602">
    <property type="term" value="F:glutathione peroxidase activity"/>
    <property type="evidence" value="ECO:0007669"/>
    <property type="project" value="UniProtKB-EC"/>
</dbReference>
<keyword evidence="10" id="KW-1185">Reference proteome</keyword>
<dbReference type="GO" id="GO:0005737">
    <property type="term" value="C:cytoplasm"/>
    <property type="evidence" value="ECO:0007669"/>
    <property type="project" value="TreeGrafter"/>
</dbReference>
<feature type="domain" description="Glutaredoxin" evidence="8">
    <location>
        <begin position="36"/>
        <end position="98"/>
    </location>
</feature>
<dbReference type="Proteomes" id="UP000706124">
    <property type="component" value="Unassembled WGS sequence"/>
</dbReference>
<evidence type="ECO:0000256" key="4">
    <source>
        <dbReference type="ARBA" id="ARBA00023157"/>
    </source>
</evidence>
<comment type="catalytic activity">
    <reaction evidence="7">
        <text>RX + glutathione = an S-substituted glutathione + a halide anion + H(+)</text>
        <dbReference type="Rhea" id="RHEA:16437"/>
        <dbReference type="ChEBI" id="CHEBI:15378"/>
        <dbReference type="ChEBI" id="CHEBI:16042"/>
        <dbReference type="ChEBI" id="CHEBI:17792"/>
        <dbReference type="ChEBI" id="CHEBI:57925"/>
        <dbReference type="ChEBI" id="CHEBI:90779"/>
        <dbReference type="EC" id="2.5.1.18"/>
    </reaction>
</comment>
<dbReference type="InterPro" id="IPR011767">
    <property type="entry name" value="GLR_AS"/>
</dbReference>
<evidence type="ECO:0000256" key="1">
    <source>
        <dbReference type="ARBA" id="ARBA00000217"/>
    </source>
</evidence>
<comment type="catalytic activity">
    <reaction evidence="1">
        <text>2 glutathione + H2O2 = glutathione disulfide + 2 H2O</text>
        <dbReference type="Rhea" id="RHEA:16833"/>
        <dbReference type="ChEBI" id="CHEBI:15377"/>
        <dbReference type="ChEBI" id="CHEBI:16240"/>
        <dbReference type="ChEBI" id="CHEBI:57925"/>
        <dbReference type="ChEBI" id="CHEBI:58297"/>
        <dbReference type="EC" id="1.11.1.9"/>
    </reaction>
</comment>
<organism evidence="9 10">
    <name type="scientific">Claviceps pazoutovae</name>
    <dbReference type="NCBI Taxonomy" id="1649127"/>
    <lineage>
        <taxon>Eukaryota</taxon>
        <taxon>Fungi</taxon>
        <taxon>Dikarya</taxon>
        <taxon>Ascomycota</taxon>
        <taxon>Pezizomycotina</taxon>
        <taxon>Sordariomycetes</taxon>
        <taxon>Hypocreomycetidae</taxon>
        <taxon>Hypocreales</taxon>
        <taxon>Clavicipitaceae</taxon>
        <taxon>Claviceps</taxon>
    </lineage>
</organism>
<dbReference type="FunFam" id="3.40.30.10:FF:000026">
    <property type="entry name" value="Glutaredoxin 2"/>
    <property type="match status" value="1"/>
</dbReference>
<evidence type="ECO:0000256" key="7">
    <source>
        <dbReference type="ARBA" id="ARBA00047960"/>
    </source>
</evidence>
<reference evidence="9 10" key="1">
    <citation type="journal article" date="2020" name="bioRxiv">
        <title>Whole genome comparisons of ergot fungi reveals the divergence and evolution of species within the genus Claviceps are the result of varying mechanisms driving genome evolution and host range expansion.</title>
        <authorList>
            <person name="Wyka S.A."/>
            <person name="Mondo S.J."/>
            <person name="Liu M."/>
            <person name="Dettman J."/>
            <person name="Nalam V."/>
            <person name="Broders K.D."/>
        </authorList>
    </citation>
    <scope>NUCLEOTIDE SEQUENCE [LARGE SCALE GENOMIC DNA]</scope>
    <source>
        <strain evidence="9 10">CCC 1485</strain>
    </source>
</reference>
<dbReference type="GO" id="GO:0015038">
    <property type="term" value="F:glutathione disulfide oxidoreductase activity"/>
    <property type="evidence" value="ECO:0007669"/>
    <property type="project" value="TreeGrafter"/>
</dbReference>
<keyword evidence="5" id="KW-0676">Redox-active center</keyword>
<evidence type="ECO:0000256" key="2">
    <source>
        <dbReference type="ARBA" id="ARBA00022448"/>
    </source>
</evidence>
<dbReference type="AlphaFoldDB" id="A0A9P7SGC3"/>
<comment type="caution">
    <text evidence="9">The sequence shown here is derived from an EMBL/GenBank/DDBJ whole genome shotgun (WGS) entry which is preliminary data.</text>
</comment>
<dbReference type="GO" id="GO:0004364">
    <property type="term" value="F:glutathione transferase activity"/>
    <property type="evidence" value="ECO:0007669"/>
    <property type="project" value="UniProtKB-EC"/>
</dbReference>
<dbReference type="InterPro" id="IPR011899">
    <property type="entry name" value="Glutaredoxin_euk/vir"/>
</dbReference>
<evidence type="ECO:0000256" key="6">
    <source>
        <dbReference type="ARBA" id="ARBA00035808"/>
    </source>
</evidence>
<evidence type="ECO:0000259" key="8">
    <source>
        <dbReference type="Pfam" id="PF00462"/>
    </source>
</evidence>
<dbReference type="Gene3D" id="3.40.30.10">
    <property type="entry name" value="Glutaredoxin"/>
    <property type="match status" value="1"/>
</dbReference>
<dbReference type="PRINTS" id="PR00160">
    <property type="entry name" value="GLUTAREDOXIN"/>
</dbReference>
<dbReference type="CDD" id="cd03419">
    <property type="entry name" value="GRX_GRXh_1_2_like"/>
    <property type="match status" value="1"/>
</dbReference>
<proteinExistence type="predicted"/>
<comment type="catalytic activity">
    <reaction evidence="6">
        <text>1-chloro-2,4-dinitrobenzene + glutathione = 2,4-dinitrophenyl-S-glutathione + chloride + H(+)</text>
        <dbReference type="Rhea" id="RHEA:51220"/>
        <dbReference type="ChEBI" id="CHEBI:15378"/>
        <dbReference type="ChEBI" id="CHEBI:17996"/>
        <dbReference type="ChEBI" id="CHEBI:34718"/>
        <dbReference type="ChEBI" id="CHEBI:57925"/>
        <dbReference type="ChEBI" id="CHEBI:133977"/>
        <dbReference type="EC" id="2.5.1.18"/>
    </reaction>
</comment>